<evidence type="ECO:0000256" key="7">
    <source>
        <dbReference type="SAM" id="MobiDB-lite"/>
    </source>
</evidence>
<gene>
    <name evidence="8" type="ORF">Fcan01_07159</name>
</gene>
<dbReference type="OrthoDB" id="532420at2759"/>
<sequence length="734" mass="82333">MAANREEKQLEMATEVMLQRINEMKLSLNSLMWKLDNDHQNITFPDFLDAFSVISGQMNTLMRLLRSDKVPMLKGLTVLPLSLSQDPDQALMATTDARLPCFNHEVVPDYLRTKPVPDAEFKHNAVEARASVVNQDTVTKQTAAMNKMASHVLDIINTARDDWEAAERSGPPPTFSNGDTQELVTALATGRAFKIVPVPQLSRQTSTPTSTTSPAAPKGPGPIKTNIKKKVIIMDLTALKETLLENGQSHLLQFWDDVEPDQQQELYNDLCKINIPQVTQYFEKAMKANTTEKLDSRMQPIPEEQYSSSSHCTKEELQKYRQIGLDALREGKVAVLLLAGGQGTRLGVNYPKGMFDVELPSHKSLFQIQAERLQRIQQVAGVQNDHKVPWYIMTSEGTKGPTVQYFQSKDYFGLDEKNVIVFEQGMLPAFTFDGKIILENKHKMFKAPDGNGGLYQALHNEGILKDMKSRYIQYVHVYCVDNILLKMADPVFMGYCITKGADSGAKVVEKTIPTEQVGVFCKVDGKYQVVEYSEITTQTAELMNPKTGGLQFNAGNICNHFFTLDFLEKLLSGLEDTLVHHIAKKKIPTVDPNSGNTVTPKSQNGVKLEKFVFDVFQFSSKFAVWEVQRQYEFSPLKNSDTESKDTPTTCRNDLLFNNLQQLLNAGVTFNGKDNEVMDLNNNLPEVEISPLVSYDGENLEYIANNVIISSPLLIVKKGEKIRLTSTNNIKILEV</sequence>
<dbReference type="Gene3D" id="3.90.550.10">
    <property type="entry name" value="Spore Coat Polysaccharide Biosynthesis Protein SpsA, Chain A"/>
    <property type="match status" value="1"/>
</dbReference>
<reference evidence="8 9" key="1">
    <citation type="submission" date="2015-12" db="EMBL/GenBank/DDBJ databases">
        <title>The genome of Folsomia candida.</title>
        <authorList>
            <person name="Faddeeva A."/>
            <person name="Derks M.F."/>
            <person name="Anvar Y."/>
            <person name="Smit S."/>
            <person name="Van Straalen N."/>
            <person name="Roelofs D."/>
        </authorList>
    </citation>
    <scope>NUCLEOTIDE SEQUENCE [LARGE SCALE GENOMIC DNA]</scope>
    <source>
        <strain evidence="8 9">VU population</strain>
        <tissue evidence="8">Whole body</tissue>
    </source>
</reference>
<feature type="compositionally biased region" description="Low complexity" evidence="7">
    <location>
        <begin position="205"/>
        <end position="216"/>
    </location>
</feature>
<evidence type="ECO:0000256" key="2">
    <source>
        <dbReference type="ARBA" id="ARBA00010401"/>
    </source>
</evidence>
<dbReference type="GO" id="GO:0003977">
    <property type="term" value="F:UDP-N-acetylglucosamine diphosphorylase activity"/>
    <property type="evidence" value="ECO:0007669"/>
    <property type="project" value="UniProtKB-EC"/>
</dbReference>
<evidence type="ECO:0000256" key="6">
    <source>
        <dbReference type="ARBA" id="ARBA00048493"/>
    </source>
</evidence>
<dbReference type="OMA" id="IMASEHT"/>
<dbReference type="EMBL" id="LNIX01000003">
    <property type="protein sequence ID" value="OXA58379.1"/>
    <property type="molecule type" value="Genomic_DNA"/>
</dbReference>
<comment type="caution">
    <text evidence="8">The sequence shown here is derived from an EMBL/GenBank/DDBJ whole genome shotgun (WGS) entry which is preliminary data.</text>
</comment>
<feature type="region of interest" description="Disordered" evidence="7">
    <location>
        <begin position="199"/>
        <end position="224"/>
    </location>
</feature>
<proteinExistence type="inferred from homology"/>
<evidence type="ECO:0000256" key="5">
    <source>
        <dbReference type="ARBA" id="ARBA00022695"/>
    </source>
</evidence>
<dbReference type="Pfam" id="PF10232">
    <property type="entry name" value="Med8"/>
    <property type="match status" value="1"/>
</dbReference>
<dbReference type="Proteomes" id="UP000198287">
    <property type="component" value="Unassembled WGS sequence"/>
</dbReference>
<dbReference type="GO" id="GO:0016592">
    <property type="term" value="C:mediator complex"/>
    <property type="evidence" value="ECO:0007669"/>
    <property type="project" value="InterPro"/>
</dbReference>
<dbReference type="GO" id="GO:0003712">
    <property type="term" value="F:transcription coregulator activity"/>
    <property type="evidence" value="ECO:0007669"/>
    <property type="project" value="InterPro"/>
</dbReference>
<dbReference type="PANTHER" id="PTHR11952:SF2">
    <property type="entry name" value="LD24639P"/>
    <property type="match status" value="1"/>
</dbReference>
<protein>
    <recommendedName>
        <fullName evidence="3">UDP-N-acetylglucosamine diphosphorylase</fullName>
        <ecNumber evidence="3">2.7.7.23</ecNumber>
    </recommendedName>
</protein>
<dbReference type="SUPFAM" id="SSF53448">
    <property type="entry name" value="Nucleotide-diphospho-sugar transferases"/>
    <property type="match status" value="1"/>
</dbReference>
<dbReference type="FunFam" id="3.90.550.10:FF:000075">
    <property type="entry name" value="Probable UDP-N-acetylglucosamine pyrophosphorylase"/>
    <property type="match status" value="1"/>
</dbReference>
<keyword evidence="5" id="KW-0548">Nucleotidyltransferase</keyword>
<evidence type="ECO:0000256" key="3">
    <source>
        <dbReference type="ARBA" id="ARBA00012457"/>
    </source>
</evidence>
<evidence type="ECO:0000256" key="4">
    <source>
        <dbReference type="ARBA" id="ARBA00022679"/>
    </source>
</evidence>
<evidence type="ECO:0000313" key="8">
    <source>
        <dbReference type="EMBL" id="OXA58379.1"/>
    </source>
</evidence>
<dbReference type="GO" id="GO:0006048">
    <property type="term" value="P:UDP-N-acetylglucosamine biosynthetic process"/>
    <property type="evidence" value="ECO:0007669"/>
    <property type="project" value="TreeGrafter"/>
</dbReference>
<name>A0A226ELQ1_FOLCA</name>
<comment type="catalytic activity">
    <reaction evidence="6">
        <text>N-acetyl-alpha-D-glucosamine 1-phosphate + UTP + H(+) = UDP-N-acetyl-alpha-D-glucosamine + diphosphate</text>
        <dbReference type="Rhea" id="RHEA:13509"/>
        <dbReference type="ChEBI" id="CHEBI:15378"/>
        <dbReference type="ChEBI" id="CHEBI:33019"/>
        <dbReference type="ChEBI" id="CHEBI:46398"/>
        <dbReference type="ChEBI" id="CHEBI:57705"/>
        <dbReference type="ChEBI" id="CHEBI:57776"/>
        <dbReference type="EC" id="2.7.7.23"/>
    </reaction>
</comment>
<evidence type="ECO:0000256" key="1">
    <source>
        <dbReference type="ARBA" id="ARBA00005208"/>
    </source>
</evidence>
<dbReference type="InterPro" id="IPR002618">
    <property type="entry name" value="UDPGP_fam"/>
</dbReference>
<dbReference type="InterPro" id="IPR029044">
    <property type="entry name" value="Nucleotide-diphossugar_trans"/>
</dbReference>
<dbReference type="GO" id="GO:0006357">
    <property type="term" value="P:regulation of transcription by RNA polymerase II"/>
    <property type="evidence" value="ECO:0007669"/>
    <property type="project" value="InterPro"/>
</dbReference>
<comment type="similarity">
    <text evidence="2">Belongs to the UDPGP type 1 family.</text>
</comment>
<dbReference type="EC" id="2.7.7.23" evidence="3"/>
<dbReference type="Pfam" id="PF01704">
    <property type="entry name" value="UDPGP"/>
    <property type="match status" value="1"/>
</dbReference>
<dbReference type="CDD" id="cd04193">
    <property type="entry name" value="UDPGlcNAc_PPase"/>
    <property type="match status" value="1"/>
</dbReference>
<keyword evidence="4" id="KW-0808">Transferase</keyword>
<organism evidence="8 9">
    <name type="scientific">Folsomia candida</name>
    <name type="common">Springtail</name>
    <dbReference type="NCBI Taxonomy" id="158441"/>
    <lineage>
        <taxon>Eukaryota</taxon>
        <taxon>Metazoa</taxon>
        <taxon>Ecdysozoa</taxon>
        <taxon>Arthropoda</taxon>
        <taxon>Hexapoda</taxon>
        <taxon>Collembola</taxon>
        <taxon>Entomobryomorpha</taxon>
        <taxon>Isotomoidea</taxon>
        <taxon>Isotomidae</taxon>
        <taxon>Proisotominae</taxon>
        <taxon>Folsomia</taxon>
    </lineage>
</organism>
<dbReference type="InterPro" id="IPR039741">
    <property type="entry name" value="UDP-sugar_pyrophosphorylase"/>
</dbReference>
<dbReference type="InterPro" id="IPR019364">
    <property type="entry name" value="Mediatior_Med8_fun/met"/>
</dbReference>
<dbReference type="AlphaFoldDB" id="A0A226ELQ1"/>
<accession>A0A226ELQ1</accession>
<dbReference type="STRING" id="158441.A0A226ELQ1"/>
<keyword evidence="9" id="KW-1185">Reference proteome</keyword>
<comment type="pathway">
    <text evidence="1">Nucleotide-sugar biosynthesis; UDP-N-acetyl-alpha-D-glucosamine biosynthesis; UDP-N-acetyl-alpha-D-glucosamine from N-acetyl-alpha-D-glucosamine 1-phosphate: step 1/1.</text>
</comment>
<dbReference type="PANTHER" id="PTHR11952">
    <property type="entry name" value="UDP- GLUCOSE PYROPHOSPHORYLASE"/>
    <property type="match status" value="1"/>
</dbReference>
<evidence type="ECO:0000313" key="9">
    <source>
        <dbReference type="Proteomes" id="UP000198287"/>
    </source>
</evidence>